<feature type="compositionally biased region" description="Basic residues" evidence="1">
    <location>
        <begin position="224"/>
        <end position="233"/>
    </location>
</feature>
<dbReference type="EMBL" id="SDOV01000007">
    <property type="protein sequence ID" value="KAH7638842.1"/>
    <property type="molecule type" value="Genomic_DNA"/>
</dbReference>
<dbReference type="AlphaFoldDB" id="A0A9D4SE96"/>
<comment type="caution">
    <text evidence="3">The sequence shown here is derived from an EMBL/GenBank/DDBJ whole genome shotgun (WGS) entry which is preliminary data.</text>
</comment>
<gene>
    <name evidence="3" type="ORF">HUG17_2875</name>
</gene>
<protein>
    <submittedName>
        <fullName evidence="3">Uncharacterized protein</fullName>
    </submittedName>
</protein>
<name>A0A9D4SE96_DERFA</name>
<reference evidence="3" key="2">
    <citation type="journal article" date="2021" name="World Allergy Organ. J.">
        <title>Chromosome-level assembly of Dermatophagoides farinae genome and transcriptome reveals two novel allergens Der f 37 and Der f 39.</title>
        <authorList>
            <person name="Chen J."/>
            <person name="Cai Z."/>
            <person name="Fan D."/>
            <person name="Hu J."/>
            <person name="Hou Y."/>
            <person name="He Y."/>
            <person name="Zhang Z."/>
            <person name="Zhao Z."/>
            <person name="Gao P."/>
            <person name="Hu W."/>
            <person name="Sun J."/>
            <person name="Li J."/>
            <person name="Ji K."/>
        </authorList>
    </citation>
    <scope>NUCLEOTIDE SEQUENCE</scope>
    <source>
        <strain evidence="3">JKM2019</strain>
    </source>
</reference>
<organism evidence="3">
    <name type="scientific">Dermatophagoides farinae</name>
    <name type="common">American house dust mite</name>
    <dbReference type="NCBI Taxonomy" id="6954"/>
    <lineage>
        <taxon>Eukaryota</taxon>
        <taxon>Metazoa</taxon>
        <taxon>Ecdysozoa</taxon>
        <taxon>Arthropoda</taxon>
        <taxon>Chelicerata</taxon>
        <taxon>Arachnida</taxon>
        <taxon>Acari</taxon>
        <taxon>Acariformes</taxon>
        <taxon>Sarcoptiformes</taxon>
        <taxon>Astigmata</taxon>
        <taxon>Psoroptidia</taxon>
        <taxon>Analgoidea</taxon>
        <taxon>Pyroglyphidae</taxon>
        <taxon>Dermatophagoidinae</taxon>
        <taxon>Dermatophagoides</taxon>
    </lineage>
</organism>
<sequence>MQIFQRFLSSFLPLIFYTFYCWLLFGVDHRTMMPMIEMIPMIDQSPSSSSSSSPPELRYENLFYSCQSKGILKRMGQFGNSGGGASGGAGGGAGGGSTLCNRTRLSEELQTYIQYSICLVYNQLPDADKSKRNSGHIRKPPPSSPTTTGTFQVTDDLIEKDFPYHNENRNRNRNNYPRSGGYNDDANRLLDYEQQQQQQNGDHDESIRILWKRYHHNNNQLDQHHHHHHHHHQNQNQKEKRNENNNGNKNPIESIYRQIFEKMTQHLNRLSSMQENYAIGNDTMNGGGPQQQQQQQQHHQQQLYNHLHESERKQRKLKQLNKLERLEQVLHHLKEDIIKKLIYIARCANFEHECQQLKTHTTNNGLTDTAVLSRFHQRYRSVLRNYIEDLKNSLSLIYHAKGSDDNADEITNRC</sequence>
<evidence type="ECO:0000313" key="3">
    <source>
        <dbReference type="EMBL" id="KAH7638842.1"/>
    </source>
</evidence>
<feature type="region of interest" description="Disordered" evidence="1">
    <location>
        <begin position="278"/>
        <end position="302"/>
    </location>
</feature>
<reference evidence="3" key="1">
    <citation type="submission" date="2020-06" db="EMBL/GenBank/DDBJ databases">
        <authorList>
            <person name="Ji K."/>
            <person name="Li J."/>
        </authorList>
    </citation>
    <scope>NUCLEOTIDE SEQUENCE</scope>
    <source>
        <strain evidence="3">JKM2019</strain>
        <tissue evidence="3">Whole body</tissue>
    </source>
</reference>
<feature type="compositionally biased region" description="Low complexity" evidence="1">
    <location>
        <begin position="290"/>
        <end position="302"/>
    </location>
</feature>
<accession>A0A9D4SE96</accession>
<keyword evidence="2" id="KW-0472">Membrane</keyword>
<feature type="region of interest" description="Disordered" evidence="1">
    <location>
        <begin position="222"/>
        <end position="251"/>
    </location>
</feature>
<evidence type="ECO:0000256" key="1">
    <source>
        <dbReference type="SAM" id="MobiDB-lite"/>
    </source>
</evidence>
<feature type="transmembrane region" description="Helical" evidence="2">
    <location>
        <begin position="7"/>
        <end position="25"/>
    </location>
</feature>
<keyword evidence="2" id="KW-1133">Transmembrane helix</keyword>
<dbReference type="Proteomes" id="UP000828236">
    <property type="component" value="Unassembled WGS sequence"/>
</dbReference>
<feature type="region of interest" description="Disordered" evidence="1">
    <location>
        <begin position="128"/>
        <end position="186"/>
    </location>
</feature>
<keyword evidence="2" id="KW-0812">Transmembrane</keyword>
<proteinExistence type="predicted"/>
<evidence type="ECO:0000256" key="2">
    <source>
        <dbReference type="SAM" id="Phobius"/>
    </source>
</evidence>
<feature type="compositionally biased region" description="Basic and acidic residues" evidence="1">
    <location>
        <begin position="157"/>
        <end position="170"/>
    </location>
</feature>